<evidence type="ECO:0000256" key="7">
    <source>
        <dbReference type="ARBA" id="ARBA00022737"/>
    </source>
</evidence>
<dbReference type="GO" id="GO:0008270">
    <property type="term" value="F:zinc ion binding"/>
    <property type="evidence" value="ECO:0007669"/>
    <property type="project" value="InterPro"/>
</dbReference>
<dbReference type="InterPro" id="IPR011042">
    <property type="entry name" value="6-blade_b-propeller_TolB-like"/>
</dbReference>
<dbReference type="Gene3D" id="3.30.160.60">
    <property type="entry name" value="Classic Zinc Finger"/>
    <property type="match status" value="1"/>
</dbReference>
<keyword evidence="7" id="KW-0677">Repeat</keyword>
<dbReference type="InterPro" id="IPR036322">
    <property type="entry name" value="WD40_repeat_dom_sf"/>
</dbReference>
<dbReference type="InParanoid" id="K1R2G9"/>
<dbReference type="CDD" id="cd19756">
    <property type="entry name" value="Bbox2"/>
    <property type="match status" value="1"/>
</dbReference>
<keyword evidence="10" id="KW-0811">Translocation</keyword>
<keyword evidence="6" id="KW-0853">WD repeat</keyword>
<protein>
    <recommendedName>
        <fullName evidence="4">Protein SEC13 homolog</fullName>
    </recommendedName>
</protein>
<dbReference type="GO" id="GO:0051028">
    <property type="term" value="P:mRNA transport"/>
    <property type="evidence" value="ECO:0007669"/>
    <property type="project" value="UniProtKB-KW"/>
</dbReference>
<evidence type="ECO:0000256" key="2">
    <source>
        <dbReference type="ARBA" id="ARBA00004567"/>
    </source>
</evidence>
<feature type="domain" description="B box-type" evidence="14">
    <location>
        <begin position="83"/>
        <end position="125"/>
    </location>
</feature>
<dbReference type="PANTHER" id="PTHR11024:SF2">
    <property type="entry name" value="PROTEIN SEC13 HOMOLOG"/>
    <property type="match status" value="1"/>
</dbReference>
<dbReference type="Pfam" id="PF00643">
    <property type="entry name" value="zf-B_box"/>
    <property type="match status" value="1"/>
</dbReference>
<dbReference type="GO" id="GO:0006606">
    <property type="term" value="P:protein import into nucleus"/>
    <property type="evidence" value="ECO:0007669"/>
    <property type="project" value="TreeGrafter"/>
</dbReference>
<evidence type="ECO:0000256" key="3">
    <source>
        <dbReference type="ARBA" id="ARBA00010102"/>
    </source>
</evidence>
<dbReference type="GO" id="GO:0005198">
    <property type="term" value="F:structural molecule activity"/>
    <property type="evidence" value="ECO:0007669"/>
    <property type="project" value="InterPro"/>
</dbReference>
<dbReference type="SMART" id="SM00336">
    <property type="entry name" value="BBOX"/>
    <property type="match status" value="1"/>
</dbReference>
<dbReference type="GO" id="GO:0030127">
    <property type="term" value="C:COPII vesicle coat"/>
    <property type="evidence" value="ECO:0007669"/>
    <property type="project" value="TreeGrafter"/>
</dbReference>
<organism evidence="15">
    <name type="scientific">Magallana gigas</name>
    <name type="common">Pacific oyster</name>
    <name type="synonym">Crassostrea gigas</name>
    <dbReference type="NCBI Taxonomy" id="29159"/>
    <lineage>
        <taxon>Eukaryota</taxon>
        <taxon>Metazoa</taxon>
        <taxon>Spiralia</taxon>
        <taxon>Lophotrochozoa</taxon>
        <taxon>Mollusca</taxon>
        <taxon>Bivalvia</taxon>
        <taxon>Autobranchia</taxon>
        <taxon>Pteriomorphia</taxon>
        <taxon>Ostreida</taxon>
        <taxon>Ostreoidea</taxon>
        <taxon>Ostreidae</taxon>
        <taxon>Magallana</taxon>
    </lineage>
</organism>
<keyword evidence="12" id="KW-0458">Lysosome</keyword>
<keyword evidence="11" id="KW-0906">Nuclear pore complex</keyword>
<dbReference type="EMBL" id="JH817836">
    <property type="protein sequence ID" value="EKC37734.1"/>
    <property type="molecule type" value="Genomic_DNA"/>
</dbReference>
<evidence type="ECO:0000259" key="14">
    <source>
        <dbReference type="PROSITE" id="PS50119"/>
    </source>
</evidence>
<dbReference type="InterPro" id="IPR037363">
    <property type="entry name" value="Sec13/Seh1_fam"/>
</dbReference>
<evidence type="ECO:0000256" key="8">
    <source>
        <dbReference type="ARBA" id="ARBA00022816"/>
    </source>
</evidence>
<feature type="domain" description="B box-type" evidence="14">
    <location>
        <begin position="34"/>
        <end position="79"/>
    </location>
</feature>
<keyword evidence="5" id="KW-0813">Transport</keyword>
<dbReference type="PROSITE" id="PS51125">
    <property type="entry name" value="NHL"/>
    <property type="match status" value="1"/>
</dbReference>
<comment type="similarity">
    <text evidence="3">Belongs to the WD repeat SEC13 family.</text>
</comment>
<evidence type="ECO:0000256" key="13">
    <source>
        <dbReference type="ARBA" id="ARBA00023242"/>
    </source>
</evidence>
<dbReference type="GO" id="GO:0031080">
    <property type="term" value="C:nuclear pore outer ring"/>
    <property type="evidence" value="ECO:0007669"/>
    <property type="project" value="TreeGrafter"/>
</dbReference>
<evidence type="ECO:0000256" key="5">
    <source>
        <dbReference type="ARBA" id="ARBA00022448"/>
    </source>
</evidence>
<keyword evidence="9" id="KW-0653">Protein transport</keyword>
<evidence type="ECO:0000313" key="15">
    <source>
        <dbReference type="EMBL" id="EKC37734.1"/>
    </source>
</evidence>
<dbReference type="SUPFAM" id="SSF101898">
    <property type="entry name" value="NHL repeat"/>
    <property type="match status" value="1"/>
</dbReference>
<evidence type="ECO:0000256" key="4">
    <source>
        <dbReference type="ARBA" id="ARBA00019195"/>
    </source>
</evidence>
<dbReference type="Gene3D" id="2.130.10.10">
    <property type="entry name" value="YVTN repeat-like/Quinoprotein amine dehydrogenase"/>
    <property type="match status" value="1"/>
</dbReference>
<dbReference type="HOGENOM" id="CLU_294441_0_0_1"/>
<dbReference type="GO" id="GO:0005764">
    <property type="term" value="C:lysosome"/>
    <property type="evidence" value="ECO:0007669"/>
    <property type="project" value="UniProtKB-SubCell"/>
</dbReference>
<keyword evidence="13" id="KW-0539">Nucleus</keyword>
<dbReference type="InterPro" id="IPR015943">
    <property type="entry name" value="WD40/YVTN_repeat-like_dom_sf"/>
</dbReference>
<dbReference type="InterPro" id="IPR001680">
    <property type="entry name" value="WD40_rpt"/>
</dbReference>
<dbReference type="PROSITE" id="PS50119">
    <property type="entry name" value="ZF_BBOX"/>
    <property type="match status" value="2"/>
</dbReference>
<dbReference type="AlphaFoldDB" id="K1R2G9"/>
<dbReference type="InterPro" id="IPR000315">
    <property type="entry name" value="Znf_B-box"/>
</dbReference>
<dbReference type="FunFam" id="2.130.10.10:FF:000017">
    <property type="entry name" value="SEC13 homolog (S. cerevisiae)"/>
    <property type="match status" value="1"/>
</dbReference>
<evidence type="ECO:0000256" key="10">
    <source>
        <dbReference type="ARBA" id="ARBA00023010"/>
    </source>
</evidence>
<dbReference type="SUPFAM" id="SSF50978">
    <property type="entry name" value="WD40 repeat-like"/>
    <property type="match status" value="1"/>
</dbReference>
<name>K1R2G9_MAGGI</name>
<proteinExistence type="inferred from homology"/>
<evidence type="ECO:0000256" key="1">
    <source>
        <dbReference type="ARBA" id="ARBA00004371"/>
    </source>
</evidence>
<dbReference type="InterPro" id="IPR001258">
    <property type="entry name" value="NHL_repeat"/>
</dbReference>
<evidence type="ECO:0000256" key="6">
    <source>
        <dbReference type="ARBA" id="ARBA00022574"/>
    </source>
</evidence>
<evidence type="ECO:0000256" key="11">
    <source>
        <dbReference type="ARBA" id="ARBA00023132"/>
    </source>
</evidence>
<dbReference type="CDD" id="cd05819">
    <property type="entry name" value="NHL"/>
    <property type="match status" value="1"/>
</dbReference>
<dbReference type="GO" id="GO:0032008">
    <property type="term" value="P:positive regulation of TOR signaling"/>
    <property type="evidence" value="ECO:0007669"/>
    <property type="project" value="TreeGrafter"/>
</dbReference>
<reference evidence="15" key="1">
    <citation type="journal article" date="2012" name="Nature">
        <title>The oyster genome reveals stress adaptation and complexity of shell formation.</title>
        <authorList>
            <person name="Zhang G."/>
            <person name="Fang X."/>
            <person name="Guo X."/>
            <person name="Li L."/>
            <person name="Luo R."/>
            <person name="Xu F."/>
            <person name="Yang P."/>
            <person name="Zhang L."/>
            <person name="Wang X."/>
            <person name="Qi H."/>
            <person name="Xiong Z."/>
            <person name="Que H."/>
            <person name="Xie Y."/>
            <person name="Holland P.W."/>
            <person name="Paps J."/>
            <person name="Zhu Y."/>
            <person name="Wu F."/>
            <person name="Chen Y."/>
            <person name="Wang J."/>
            <person name="Peng C."/>
            <person name="Meng J."/>
            <person name="Yang L."/>
            <person name="Liu J."/>
            <person name="Wen B."/>
            <person name="Zhang N."/>
            <person name="Huang Z."/>
            <person name="Zhu Q."/>
            <person name="Feng Y."/>
            <person name="Mount A."/>
            <person name="Hedgecock D."/>
            <person name="Xu Z."/>
            <person name="Liu Y."/>
            <person name="Domazet-Loso T."/>
            <person name="Du Y."/>
            <person name="Sun X."/>
            <person name="Zhang S."/>
            <person name="Liu B."/>
            <person name="Cheng P."/>
            <person name="Jiang X."/>
            <person name="Li J."/>
            <person name="Fan D."/>
            <person name="Wang W."/>
            <person name="Fu W."/>
            <person name="Wang T."/>
            <person name="Wang B."/>
            <person name="Zhang J."/>
            <person name="Peng Z."/>
            <person name="Li Y."/>
            <person name="Li N."/>
            <person name="Wang J."/>
            <person name="Chen M."/>
            <person name="He Y."/>
            <person name="Tan F."/>
            <person name="Song X."/>
            <person name="Zheng Q."/>
            <person name="Huang R."/>
            <person name="Yang H."/>
            <person name="Du X."/>
            <person name="Chen L."/>
            <person name="Yang M."/>
            <person name="Gaffney P.M."/>
            <person name="Wang S."/>
            <person name="Luo L."/>
            <person name="She Z."/>
            <person name="Ming Y."/>
            <person name="Huang W."/>
            <person name="Zhang S."/>
            <person name="Huang B."/>
            <person name="Zhang Y."/>
            <person name="Qu T."/>
            <person name="Ni P."/>
            <person name="Miao G."/>
            <person name="Wang J."/>
            <person name="Wang Q."/>
            <person name="Steinberg C.E."/>
            <person name="Wang H."/>
            <person name="Li N."/>
            <person name="Qian L."/>
            <person name="Zhang G."/>
            <person name="Li Y."/>
            <person name="Yang H."/>
            <person name="Liu X."/>
            <person name="Wang J."/>
            <person name="Yin Y."/>
            <person name="Wang J."/>
        </authorList>
    </citation>
    <scope>NUCLEOTIDE SEQUENCE [LARGE SCALE GENOMIC DNA]</scope>
    <source>
        <strain evidence="15">05x7-T-G4-1.051#20</strain>
    </source>
</reference>
<evidence type="ECO:0000256" key="12">
    <source>
        <dbReference type="ARBA" id="ARBA00023228"/>
    </source>
</evidence>
<dbReference type="PROSITE" id="PS50082">
    <property type="entry name" value="WD_REPEATS_2"/>
    <property type="match status" value="5"/>
</dbReference>
<dbReference type="GO" id="GO:0090114">
    <property type="term" value="P:COPII-coated vesicle budding"/>
    <property type="evidence" value="ECO:0007669"/>
    <property type="project" value="TreeGrafter"/>
</dbReference>
<dbReference type="PANTHER" id="PTHR11024">
    <property type="entry name" value="NUCLEAR PORE COMPLEX PROTEIN SEC13 / SEH1 FAMILY MEMBER"/>
    <property type="match status" value="1"/>
</dbReference>
<keyword evidence="8" id="KW-0509">mRNA transport</keyword>
<dbReference type="GO" id="GO:0032527">
    <property type="term" value="P:protein exit from endoplasmic reticulum"/>
    <property type="evidence" value="ECO:0007669"/>
    <property type="project" value="TreeGrafter"/>
</dbReference>
<accession>K1R2G9</accession>
<dbReference type="Pfam" id="PF00400">
    <property type="entry name" value="WD40"/>
    <property type="match status" value="5"/>
</dbReference>
<dbReference type="SMART" id="SM00320">
    <property type="entry name" value="WD40"/>
    <property type="match status" value="6"/>
</dbReference>
<comment type="subcellular location">
    <subcellularLocation>
        <location evidence="1">Lysosome</location>
    </subcellularLocation>
    <subcellularLocation>
        <location evidence="2">Nucleus</location>
        <location evidence="2">Nuclear pore complex</location>
    </subcellularLocation>
</comment>
<sequence length="1030" mass="115436">MNYINIWRNNGVGIYNERSTTLKNCPRMDERWAQDVLRCHLCETPGPPMYCDICHMYLCKACVGEHLSDQSKEHKVLPLEKRGSSSKCPKHSTKICELYCKHCDIPICATCASSDEHHGHKFIELMKNIDRNKEVIKRDLQELENCIYPELLDIAANIPVQRANLIDNSKKLTTAMDKHGEDLHREIETMIEKLKSDLEKIDLKHLAVIQLEEDEITRTISEITQNITDMKKLLNSNEVSRVSAYKSRNDEFRKLPPKLEISLPSFTPQKINKERLYQQFGCLSALSIETKEHGDTMGSPGAESSPPDKPLIAEPWIITEIISEYEPNKICDVSCLSNEEIWTRGDGDMLRLYNLQGELVKSLQTKSGNYPNDLTVTRSGDLVYTDYDDRTVNIVKNTQIQTVINLQGWIWGLTWGWRPLSVCSTSSGDLLVVMNGEYDQKTKVIRYSGSTEKQIIEFDDKGKSLYSPGGTTKNISENKNLDICVSDSGARAVVVVNQAGKLRFIYTGPTSTTKGNFKPCGIATDSQGRILTVDSNNQCIHILDQDGQFLSYIDNCHLQAPRGLCVDARDNLIVAEVGTDAKISQHSRRYYWEDGGGQRQTRRCRARVGLCSKFSSNNLAHKQTRNKWQPFDQPCLIKIFTVKMVFEHGPALGPGCVTVPSLRVFRFKKTCSFYLKLLPVDLLPLPSREQKRLENNMADDGGFTNVNVTLGNGKLVSVQVSVINSIDTSHEDMIHDAQLDYYGTKLATCSSDRSIKIFDVKGGQQTLVTELRGHDGPVWQLAWAHPMFGNLIASCSYDRKVIIWKETNGSWGKLYEYQNHDSSVNSVNFAPHEFGLLLACGSSDGSISIISSTGDGTWDAKKIPNAHSIGCNAVSWAPPINPGDLLDPSGRHQPIKQLVSGGCDNLVKIWKEEDGQWKEDQKLEGHSDWVRDVAWAPSIGLPKSIIASCSQDLRVIIWTNDGNGWTQKVLNKFNDVIWHISWSITGNILATSGGDNKVSLWKETLNGDWVCISDVNKGQGQISDGQRSLS</sequence>
<dbReference type="Gene3D" id="2.120.10.30">
    <property type="entry name" value="TolB, C-terminal domain"/>
    <property type="match status" value="1"/>
</dbReference>
<gene>
    <name evidence="15" type="ORF">CGI_10012685</name>
</gene>
<evidence type="ECO:0000256" key="9">
    <source>
        <dbReference type="ARBA" id="ARBA00022927"/>
    </source>
</evidence>
<dbReference type="SUPFAM" id="SSF57845">
    <property type="entry name" value="B-box zinc-binding domain"/>
    <property type="match status" value="1"/>
</dbReference>